<dbReference type="GO" id="GO:0005829">
    <property type="term" value="C:cytosol"/>
    <property type="evidence" value="ECO:0007669"/>
    <property type="project" value="TreeGrafter"/>
</dbReference>
<dbReference type="InterPro" id="IPR006124">
    <property type="entry name" value="Metalloenzyme"/>
</dbReference>
<comment type="caution">
    <text evidence="16">The sequence shown here is derived from an EMBL/GenBank/DDBJ whole genome shotgun (WGS) entry which is preliminary data.</text>
</comment>
<dbReference type="SUPFAM" id="SSF64158">
    <property type="entry name" value="2,3-Bisphosphoglycerate-independent phosphoglycerate mutase, substrate-binding domain"/>
    <property type="match status" value="1"/>
</dbReference>
<dbReference type="STRING" id="1802407.A3I40_00510"/>
<feature type="binding site" evidence="9 13">
    <location>
        <position position="443"/>
    </location>
    <ligand>
        <name>Mn(2+)</name>
        <dbReference type="ChEBI" id="CHEBI:29035"/>
        <label>2</label>
    </ligand>
</feature>
<evidence type="ECO:0000313" key="16">
    <source>
        <dbReference type="EMBL" id="OGL86000.1"/>
    </source>
</evidence>
<keyword evidence="7 9" id="KW-0464">Manganese</keyword>
<feature type="active site" description="Phosphoserine intermediate" evidence="9 11">
    <location>
        <position position="62"/>
    </location>
</feature>
<dbReference type="GO" id="GO:0004619">
    <property type="term" value="F:phosphoglycerate mutase activity"/>
    <property type="evidence" value="ECO:0007669"/>
    <property type="project" value="UniProtKB-UniRule"/>
</dbReference>
<comment type="similarity">
    <text evidence="4 9">Belongs to the BPG-independent phosphoglycerate mutase family.</text>
</comment>
<comment type="subunit">
    <text evidence="9">Monomer.</text>
</comment>
<feature type="domain" description="Metalloenzyme" evidence="14">
    <location>
        <begin position="6"/>
        <end position="513"/>
    </location>
</feature>
<accession>A0A1F7V679</accession>
<dbReference type="Proteomes" id="UP000178723">
    <property type="component" value="Unassembled WGS sequence"/>
</dbReference>
<dbReference type="GO" id="GO:0030145">
    <property type="term" value="F:manganese ion binding"/>
    <property type="evidence" value="ECO:0007669"/>
    <property type="project" value="UniProtKB-UniRule"/>
</dbReference>
<feature type="binding site" evidence="9 13">
    <location>
        <position position="444"/>
    </location>
    <ligand>
        <name>Mn(2+)</name>
        <dbReference type="ChEBI" id="CHEBI:29035"/>
        <label>2</label>
    </ligand>
</feature>
<evidence type="ECO:0000256" key="10">
    <source>
        <dbReference type="NCBIfam" id="TIGR01307"/>
    </source>
</evidence>
<evidence type="ECO:0000256" key="4">
    <source>
        <dbReference type="ARBA" id="ARBA00008819"/>
    </source>
</evidence>
<dbReference type="HAMAP" id="MF_01038">
    <property type="entry name" value="GpmI"/>
    <property type="match status" value="1"/>
</dbReference>
<comment type="pathway">
    <text evidence="3 9">Carbohydrate degradation; glycolysis; pyruvate from D-glyceraldehyde 3-phosphate: step 3/5.</text>
</comment>
<sequence length="525" mass="57347">MRPKCLVLAILDGWGVASPSSGNAISLAHTPYFNSFIRDYPAMTLEAAGEAVGLPWGEAGNSEVGHMAIGSGMVVYHEFPRINKAISDESFFQNSVLLGAINQVRQNKSRLHLIGLIGSGGVHSHQNHLYALLELARRENIEDVYIHVILDGRDAPYNAGADALAKLEDKISELGVGKIASVVGRFYAMDRDRRWDRVSRAYKVVVNGEAENYSSTALEAVKRYYEEGIFDEEMPAIAIGANGAPAAVLKSGDAVILFNFRADRMRELTRALAAPEFEEFPRDSLPKEIYLVTMTEYEEDLPVRVAFPRERVSNPVAKVASDHNLKQLHIAETEKYAHVTYFFNGGFEKPFPGEDHDLIPSLHVTSYVEAPAMSVEAIAERVVKEVLAENYDFIVVNFANADMVGHTGNMQATIQATEVLDRMLGQISDAVLAKEGMLLITADHGNAEVILNPQTGEIDKEHNASPVPFIAISSQLHGKTAGLRDTVGGDLSLRQPAGVLADVAPTVLKILDLPIPPEMTGRPLL</sequence>
<evidence type="ECO:0000256" key="7">
    <source>
        <dbReference type="ARBA" id="ARBA00023211"/>
    </source>
</evidence>
<feature type="domain" description="BPG-independent PGAM N-terminal" evidence="15">
    <location>
        <begin position="82"/>
        <end position="299"/>
    </location>
</feature>
<dbReference type="GO" id="GO:0006007">
    <property type="term" value="P:glucose catabolic process"/>
    <property type="evidence" value="ECO:0007669"/>
    <property type="project" value="InterPro"/>
</dbReference>
<feature type="binding site" evidence="9 13">
    <location>
        <position position="12"/>
    </location>
    <ligand>
        <name>Mn(2+)</name>
        <dbReference type="ChEBI" id="CHEBI:29035"/>
        <label>2</label>
    </ligand>
</feature>
<feature type="binding site" evidence="9 12">
    <location>
        <position position="191"/>
    </location>
    <ligand>
        <name>substrate</name>
    </ligand>
</feature>
<evidence type="ECO:0000259" key="15">
    <source>
        <dbReference type="Pfam" id="PF06415"/>
    </source>
</evidence>
<comment type="function">
    <text evidence="2 9">Catalyzes the interconversion of 2-phosphoglycerate and 3-phosphoglycerate.</text>
</comment>
<evidence type="ECO:0000256" key="9">
    <source>
        <dbReference type="HAMAP-Rule" id="MF_01038"/>
    </source>
</evidence>
<feature type="binding site" evidence="9 13">
    <location>
        <position position="402"/>
    </location>
    <ligand>
        <name>Mn(2+)</name>
        <dbReference type="ChEBI" id="CHEBI:29035"/>
        <label>1</label>
    </ligand>
</feature>
<dbReference type="Gene3D" id="3.40.1450.10">
    <property type="entry name" value="BPG-independent phosphoglycerate mutase, domain B"/>
    <property type="match status" value="1"/>
</dbReference>
<evidence type="ECO:0000256" key="13">
    <source>
        <dbReference type="PIRSR" id="PIRSR001492-3"/>
    </source>
</evidence>
<keyword evidence="8 9" id="KW-0413">Isomerase</keyword>
<dbReference type="InterPro" id="IPR036646">
    <property type="entry name" value="PGAM_B_sf"/>
</dbReference>
<organism evidence="16 17">
    <name type="scientific">Candidatus Uhrbacteria bacterium RIFCSPLOWO2_02_FULL_48_12</name>
    <dbReference type="NCBI Taxonomy" id="1802407"/>
    <lineage>
        <taxon>Bacteria</taxon>
        <taxon>Candidatus Uhriibacteriota</taxon>
    </lineage>
</organism>
<keyword evidence="6 9" id="KW-0324">Glycolysis</keyword>
<evidence type="ECO:0000256" key="3">
    <source>
        <dbReference type="ARBA" id="ARBA00004798"/>
    </source>
</evidence>
<name>A0A1F7V679_9BACT</name>
<dbReference type="Pfam" id="PF01676">
    <property type="entry name" value="Metalloenzyme"/>
    <property type="match status" value="1"/>
</dbReference>
<keyword evidence="5 9" id="KW-0479">Metal-binding</keyword>
<evidence type="ECO:0000256" key="11">
    <source>
        <dbReference type="PIRSR" id="PIRSR001492-1"/>
    </source>
</evidence>
<dbReference type="PANTHER" id="PTHR31637:SF0">
    <property type="entry name" value="2,3-BISPHOSPHOGLYCERATE-INDEPENDENT PHOSPHOGLYCERATE MUTASE"/>
    <property type="match status" value="1"/>
</dbReference>
<feature type="binding site" evidence="9 13">
    <location>
        <position position="406"/>
    </location>
    <ligand>
        <name>Mn(2+)</name>
        <dbReference type="ChEBI" id="CHEBI:29035"/>
        <label>1</label>
    </ligand>
</feature>
<dbReference type="InterPro" id="IPR011258">
    <property type="entry name" value="BPG-indep_PGM_N"/>
</dbReference>
<evidence type="ECO:0000313" key="17">
    <source>
        <dbReference type="Proteomes" id="UP000178723"/>
    </source>
</evidence>
<feature type="binding site" evidence="9 12">
    <location>
        <position position="185"/>
    </location>
    <ligand>
        <name>substrate</name>
    </ligand>
</feature>
<feature type="binding site" evidence="9 12">
    <location>
        <begin position="153"/>
        <end position="154"/>
    </location>
    <ligand>
        <name>substrate</name>
    </ligand>
</feature>
<feature type="binding site" evidence="9 12">
    <location>
        <position position="123"/>
    </location>
    <ligand>
        <name>substrate</name>
    </ligand>
</feature>
<evidence type="ECO:0000259" key="14">
    <source>
        <dbReference type="Pfam" id="PF01676"/>
    </source>
</evidence>
<reference evidence="16 17" key="1">
    <citation type="journal article" date="2016" name="Nat. Commun.">
        <title>Thousands of microbial genomes shed light on interconnected biogeochemical processes in an aquifer system.</title>
        <authorList>
            <person name="Anantharaman K."/>
            <person name="Brown C.T."/>
            <person name="Hug L.A."/>
            <person name="Sharon I."/>
            <person name="Castelle C.J."/>
            <person name="Probst A.J."/>
            <person name="Thomas B.C."/>
            <person name="Singh A."/>
            <person name="Wilkins M.J."/>
            <person name="Karaoz U."/>
            <person name="Brodie E.L."/>
            <person name="Williams K.H."/>
            <person name="Hubbard S.S."/>
            <person name="Banfield J.F."/>
        </authorList>
    </citation>
    <scope>NUCLEOTIDE SEQUENCE [LARGE SCALE GENOMIC DNA]</scope>
</reference>
<comment type="cofactor">
    <cofactor evidence="9">
        <name>Mn(2+)</name>
        <dbReference type="ChEBI" id="CHEBI:29035"/>
    </cofactor>
    <text evidence="9">Binds 2 manganese ions per subunit.</text>
</comment>
<dbReference type="Pfam" id="PF06415">
    <property type="entry name" value="iPGM_N"/>
    <property type="match status" value="1"/>
</dbReference>
<dbReference type="SUPFAM" id="SSF53649">
    <property type="entry name" value="Alkaline phosphatase-like"/>
    <property type="match status" value="1"/>
</dbReference>
<dbReference type="EC" id="5.4.2.12" evidence="9 10"/>
<dbReference type="CDD" id="cd16010">
    <property type="entry name" value="iPGM"/>
    <property type="match status" value="1"/>
</dbReference>
<comment type="catalytic activity">
    <reaction evidence="1 9">
        <text>(2R)-2-phosphoglycerate = (2R)-3-phosphoglycerate</text>
        <dbReference type="Rhea" id="RHEA:15901"/>
        <dbReference type="ChEBI" id="CHEBI:58272"/>
        <dbReference type="ChEBI" id="CHEBI:58289"/>
        <dbReference type="EC" id="5.4.2.12"/>
    </reaction>
</comment>
<dbReference type="UniPathway" id="UPA00109">
    <property type="reaction ID" value="UER00186"/>
</dbReference>
<dbReference type="AlphaFoldDB" id="A0A1F7V679"/>
<dbReference type="InterPro" id="IPR017850">
    <property type="entry name" value="Alkaline_phosphatase_core_sf"/>
</dbReference>
<evidence type="ECO:0000256" key="6">
    <source>
        <dbReference type="ARBA" id="ARBA00023152"/>
    </source>
</evidence>
<evidence type="ECO:0000256" key="2">
    <source>
        <dbReference type="ARBA" id="ARBA00002315"/>
    </source>
</evidence>
<evidence type="ECO:0000256" key="5">
    <source>
        <dbReference type="ARBA" id="ARBA00022723"/>
    </source>
</evidence>
<proteinExistence type="inferred from homology"/>
<dbReference type="FunFam" id="3.40.1450.10:FF:000002">
    <property type="entry name" value="2,3-bisphosphoglycerate-independent phosphoglycerate mutase"/>
    <property type="match status" value="1"/>
</dbReference>
<evidence type="ECO:0000256" key="1">
    <source>
        <dbReference type="ARBA" id="ARBA00000370"/>
    </source>
</evidence>
<dbReference type="Gene3D" id="3.40.720.10">
    <property type="entry name" value="Alkaline Phosphatase, subunit A"/>
    <property type="match status" value="1"/>
</dbReference>
<feature type="binding site" evidence="9 13">
    <location>
        <position position="462"/>
    </location>
    <ligand>
        <name>Mn(2+)</name>
        <dbReference type="ChEBI" id="CHEBI:29035"/>
        <label>1</label>
    </ligand>
</feature>
<feature type="binding site" evidence="9 13">
    <location>
        <position position="62"/>
    </location>
    <ligand>
        <name>Mn(2+)</name>
        <dbReference type="ChEBI" id="CHEBI:29035"/>
        <label>2</label>
    </ligand>
</feature>
<evidence type="ECO:0000256" key="8">
    <source>
        <dbReference type="ARBA" id="ARBA00023235"/>
    </source>
</evidence>
<evidence type="ECO:0000256" key="12">
    <source>
        <dbReference type="PIRSR" id="PIRSR001492-2"/>
    </source>
</evidence>
<dbReference type="PIRSF" id="PIRSF001492">
    <property type="entry name" value="IPGAM"/>
    <property type="match status" value="1"/>
</dbReference>
<gene>
    <name evidence="9" type="primary">gpmI</name>
    <name evidence="16" type="ORF">A3I40_00510</name>
</gene>
<dbReference type="NCBIfam" id="TIGR01307">
    <property type="entry name" value="pgm_bpd_ind"/>
    <property type="match status" value="1"/>
</dbReference>
<protein>
    <recommendedName>
        <fullName evidence="9 10">2,3-bisphosphoglycerate-independent phosphoglycerate mutase</fullName>
        <shortName evidence="9">BPG-independent PGAM</shortName>
        <shortName evidence="9">Phosphoglyceromutase</shortName>
        <shortName evidence="9">iPGM</shortName>
        <ecNumber evidence="9 10">5.4.2.12</ecNumber>
    </recommendedName>
</protein>
<dbReference type="GO" id="GO:0006096">
    <property type="term" value="P:glycolytic process"/>
    <property type="evidence" value="ECO:0007669"/>
    <property type="project" value="UniProtKB-UniRule"/>
</dbReference>
<dbReference type="InterPro" id="IPR005995">
    <property type="entry name" value="Pgm_bpd_ind"/>
</dbReference>
<feature type="binding site" evidence="9 12">
    <location>
        <begin position="261"/>
        <end position="264"/>
    </location>
    <ligand>
        <name>substrate</name>
    </ligand>
</feature>
<feature type="binding site" evidence="9 12">
    <location>
        <position position="335"/>
    </location>
    <ligand>
        <name>substrate</name>
    </ligand>
</feature>
<dbReference type="PANTHER" id="PTHR31637">
    <property type="entry name" value="2,3-BISPHOSPHOGLYCERATE-INDEPENDENT PHOSPHOGLYCERATE MUTASE"/>
    <property type="match status" value="1"/>
</dbReference>
<dbReference type="EMBL" id="MGEP01000055">
    <property type="protein sequence ID" value="OGL86000.1"/>
    <property type="molecule type" value="Genomic_DNA"/>
</dbReference>